<dbReference type="AlphaFoldDB" id="A0A191T4T2"/>
<geneLocation type="chloroplast" evidence="4"/>
<dbReference type="SUPFAM" id="SSF50104">
    <property type="entry name" value="Translation proteins SH3-like domain"/>
    <property type="match status" value="1"/>
</dbReference>
<keyword evidence="3" id="KW-0687">Ribonucleoprotein</keyword>
<dbReference type="GO" id="GO:0006412">
    <property type="term" value="P:translation"/>
    <property type="evidence" value="ECO:0007669"/>
    <property type="project" value="InterPro"/>
</dbReference>
<dbReference type="GO" id="GO:0003735">
    <property type="term" value="F:structural constituent of ribosome"/>
    <property type="evidence" value="ECO:0007669"/>
    <property type="project" value="InterPro"/>
</dbReference>
<dbReference type="PANTHER" id="PTHR15680:SF9">
    <property type="entry name" value="LARGE RIBOSOMAL SUBUNIT PROTEIN BL19M"/>
    <property type="match status" value="1"/>
</dbReference>
<sequence>MISMSYTSLVSQIEKKYLYRKDSEQQQTNILIPTTRIPVIHSGDLLRVGLLIKEGNKSRIQPFEGTVLSIQNQKNSTTIILRRLSRGISVERVLLIYSNQVAMLQVLRESKVNRAKLYYLRNTKIRRIRLKEKLASK</sequence>
<name>A0A191T4T2_9VIRI</name>
<dbReference type="PANTHER" id="PTHR15680">
    <property type="entry name" value="RIBOSOMAL PROTEIN L19"/>
    <property type="match status" value="1"/>
</dbReference>
<gene>
    <name evidence="4" type="primary">rpl19</name>
</gene>
<dbReference type="Pfam" id="PF01245">
    <property type="entry name" value="Ribosomal_L19"/>
    <property type="match status" value="1"/>
</dbReference>
<keyword evidence="2 4" id="KW-0689">Ribosomal protein</keyword>
<keyword evidence="4" id="KW-0934">Plastid</keyword>
<comment type="similarity">
    <text evidence="1">Belongs to the bacterial ribosomal protein bL19 family.</text>
</comment>
<dbReference type="PRINTS" id="PR00061">
    <property type="entry name" value="RIBOSOMALL19"/>
</dbReference>
<proteinExistence type="inferred from homology"/>
<keyword evidence="4" id="KW-0150">Chloroplast</keyword>
<accession>A0A191T4T2</accession>
<dbReference type="InterPro" id="IPR001857">
    <property type="entry name" value="Ribosomal_bL19"/>
</dbReference>
<reference evidence="4" key="1">
    <citation type="journal article" date="2016" name="Front. Plant Sci.">
        <title>Comparative Chloroplast Genome Analyses of Streptophyte Green Algae Uncover Major Structural Alterations in the Klebsormidiophyceae, Coleochaetophyceae and Zygnematophyceae.</title>
        <authorList>
            <person name="Lemieux C."/>
            <person name="Otis C."/>
            <person name="Turmel M."/>
        </authorList>
    </citation>
    <scope>NUCLEOTIDE SEQUENCE</scope>
</reference>
<dbReference type="NCBIfam" id="TIGR01024">
    <property type="entry name" value="rplS_bact"/>
    <property type="match status" value="1"/>
</dbReference>
<dbReference type="Gene3D" id="2.30.30.790">
    <property type="match status" value="1"/>
</dbReference>
<dbReference type="PIRSF" id="PIRSF002191">
    <property type="entry name" value="Ribosomal_L19"/>
    <property type="match status" value="1"/>
</dbReference>
<evidence type="ECO:0000313" key="4">
    <source>
        <dbReference type="EMBL" id="ANI25397.1"/>
    </source>
</evidence>
<dbReference type="EMBL" id="KU646490">
    <property type="protein sequence ID" value="ANI25397.1"/>
    <property type="molecule type" value="Genomic_DNA"/>
</dbReference>
<dbReference type="GO" id="GO:0022625">
    <property type="term" value="C:cytosolic large ribosomal subunit"/>
    <property type="evidence" value="ECO:0007669"/>
    <property type="project" value="TreeGrafter"/>
</dbReference>
<evidence type="ECO:0000256" key="1">
    <source>
        <dbReference type="ARBA" id="ARBA00005781"/>
    </source>
</evidence>
<dbReference type="InterPro" id="IPR018257">
    <property type="entry name" value="Ribosomal_bL19_CS"/>
</dbReference>
<evidence type="ECO:0000256" key="3">
    <source>
        <dbReference type="ARBA" id="ARBA00023274"/>
    </source>
</evidence>
<protein>
    <submittedName>
        <fullName evidence="4">Ribosomal protein L19</fullName>
    </submittedName>
</protein>
<dbReference type="RefSeq" id="YP_009256661.1">
    <property type="nucleotide sequence ID" value="NC_030313.1"/>
</dbReference>
<dbReference type="GeneID" id="27986415"/>
<evidence type="ECO:0000256" key="2">
    <source>
        <dbReference type="ARBA" id="ARBA00022980"/>
    </source>
</evidence>
<dbReference type="InterPro" id="IPR038657">
    <property type="entry name" value="Ribosomal_bL19_sf"/>
</dbReference>
<dbReference type="PROSITE" id="PS01015">
    <property type="entry name" value="RIBOSOMAL_L19"/>
    <property type="match status" value="1"/>
</dbReference>
<dbReference type="InterPro" id="IPR008991">
    <property type="entry name" value="Translation_prot_SH3-like_sf"/>
</dbReference>
<organism evidence="4">
    <name type="scientific">Entransia fimbriata</name>
    <dbReference type="NCBI Taxonomy" id="130991"/>
    <lineage>
        <taxon>Eukaryota</taxon>
        <taxon>Viridiplantae</taxon>
        <taxon>Streptophyta</taxon>
        <taxon>Klebsormidiophyceae</taxon>
        <taxon>Entransiales</taxon>
        <taxon>Entransiaceae</taxon>
        <taxon>Entransia</taxon>
    </lineage>
</organism>